<dbReference type="InParanoid" id="W7XHK7"/>
<dbReference type="RefSeq" id="XP_012654882.1">
    <property type="nucleotide sequence ID" value="XM_012799428.1"/>
</dbReference>
<dbReference type="GeneID" id="24441675"/>
<evidence type="ECO:0000256" key="1">
    <source>
        <dbReference type="SAM" id="SignalP"/>
    </source>
</evidence>
<keyword evidence="1" id="KW-0732">Signal</keyword>
<name>W7XHK7_TETTS</name>
<accession>W7XHK7</accession>
<feature type="chain" id="PRO_5004903693" description="Transmembrane protein" evidence="1">
    <location>
        <begin position="22"/>
        <end position="85"/>
    </location>
</feature>
<dbReference type="AlphaFoldDB" id="W7XHK7"/>
<dbReference type="EMBL" id="GG662532">
    <property type="protein sequence ID" value="EWS72599.1"/>
    <property type="molecule type" value="Genomic_DNA"/>
</dbReference>
<dbReference type="Proteomes" id="UP000009168">
    <property type="component" value="Unassembled WGS sequence"/>
</dbReference>
<proteinExistence type="predicted"/>
<reference evidence="3" key="1">
    <citation type="journal article" date="2006" name="PLoS Biol.">
        <title>Macronuclear genome sequence of the ciliate Tetrahymena thermophila, a model eukaryote.</title>
        <authorList>
            <person name="Eisen J.A."/>
            <person name="Coyne R.S."/>
            <person name="Wu M."/>
            <person name="Wu D."/>
            <person name="Thiagarajan M."/>
            <person name="Wortman J.R."/>
            <person name="Badger J.H."/>
            <person name="Ren Q."/>
            <person name="Amedeo P."/>
            <person name="Jones K.M."/>
            <person name="Tallon L.J."/>
            <person name="Delcher A.L."/>
            <person name="Salzberg S.L."/>
            <person name="Silva J.C."/>
            <person name="Haas B.J."/>
            <person name="Majoros W.H."/>
            <person name="Farzad M."/>
            <person name="Carlton J.M."/>
            <person name="Smith R.K. Jr."/>
            <person name="Garg J."/>
            <person name="Pearlman R.E."/>
            <person name="Karrer K.M."/>
            <person name="Sun L."/>
            <person name="Manning G."/>
            <person name="Elde N.C."/>
            <person name="Turkewitz A.P."/>
            <person name="Asai D.J."/>
            <person name="Wilkes D.E."/>
            <person name="Wang Y."/>
            <person name="Cai H."/>
            <person name="Collins K."/>
            <person name="Stewart B.A."/>
            <person name="Lee S.R."/>
            <person name="Wilamowska K."/>
            <person name="Weinberg Z."/>
            <person name="Ruzzo W.L."/>
            <person name="Wloga D."/>
            <person name="Gaertig J."/>
            <person name="Frankel J."/>
            <person name="Tsao C.-C."/>
            <person name="Gorovsky M.A."/>
            <person name="Keeling P.J."/>
            <person name="Waller R.F."/>
            <person name="Patron N.J."/>
            <person name="Cherry J.M."/>
            <person name="Stover N.A."/>
            <person name="Krieger C.J."/>
            <person name="del Toro C."/>
            <person name="Ryder H.F."/>
            <person name="Williamson S.C."/>
            <person name="Barbeau R.A."/>
            <person name="Hamilton E.P."/>
            <person name="Orias E."/>
        </authorList>
    </citation>
    <scope>NUCLEOTIDE SEQUENCE [LARGE SCALE GENOMIC DNA]</scope>
    <source>
        <strain evidence="3">SB210</strain>
    </source>
</reference>
<evidence type="ECO:0000313" key="2">
    <source>
        <dbReference type="EMBL" id="EWS72599.1"/>
    </source>
</evidence>
<feature type="signal peptide" evidence="1">
    <location>
        <begin position="1"/>
        <end position="21"/>
    </location>
</feature>
<protein>
    <recommendedName>
        <fullName evidence="4">Transmembrane protein</fullName>
    </recommendedName>
</protein>
<sequence length="85" mass="9713">MQPNMLSLFQIAIIAFNLALAEHMKTKKWIAFPALLNFAQSAHLLNVINANLGYSVIPEDQVTQSFNFLKIHYIFFTPVSRKDAF</sequence>
<gene>
    <name evidence="2" type="ORF">TTHERM_001090199</name>
</gene>
<evidence type="ECO:0008006" key="4">
    <source>
        <dbReference type="Google" id="ProtNLM"/>
    </source>
</evidence>
<dbReference type="KEGG" id="tet:TTHERM_001090199"/>
<organism evidence="2 3">
    <name type="scientific">Tetrahymena thermophila (strain SB210)</name>
    <dbReference type="NCBI Taxonomy" id="312017"/>
    <lineage>
        <taxon>Eukaryota</taxon>
        <taxon>Sar</taxon>
        <taxon>Alveolata</taxon>
        <taxon>Ciliophora</taxon>
        <taxon>Intramacronucleata</taxon>
        <taxon>Oligohymenophorea</taxon>
        <taxon>Hymenostomatida</taxon>
        <taxon>Tetrahymenina</taxon>
        <taxon>Tetrahymenidae</taxon>
        <taxon>Tetrahymena</taxon>
    </lineage>
</organism>
<keyword evidence="3" id="KW-1185">Reference proteome</keyword>
<evidence type="ECO:0000313" key="3">
    <source>
        <dbReference type="Proteomes" id="UP000009168"/>
    </source>
</evidence>